<evidence type="ECO:0000313" key="1">
    <source>
        <dbReference type="EMBL" id="KAJ0098285.1"/>
    </source>
</evidence>
<reference evidence="2" key="1">
    <citation type="journal article" date="2023" name="G3 (Bethesda)">
        <title>Genome assembly and association tests identify interacting loci associated with vigor, precocity, and sex in interspecific pistachio rootstocks.</title>
        <authorList>
            <person name="Palmer W."/>
            <person name="Jacygrad E."/>
            <person name="Sagayaradj S."/>
            <person name="Cavanaugh K."/>
            <person name="Han R."/>
            <person name="Bertier L."/>
            <person name="Beede B."/>
            <person name="Kafkas S."/>
            <person name="Golino D."/>
            <person name="Preece J."/>
            <person name="Michelmore R."/>
        </authorList>
    </citation>
    <scope>NUCLEOTIDE SEQUENCE [LARGE SCALE GENOMIC DNA]</scope>
</reference>
<accession>A0ACC1BHA2</accession>
<name>A0ACC1BHA2_9ROSI</name>
<keyword evidence="2" id="KW-1185">Reference proteome</keyword>
<gene>
    <name evidence="1" type="ORF">Patl1_27841</name>
</gene>
<evidence type="ECO:0000313" key="2">
    <source>
        <dbReference type="Proteomes" id="UP001164250"/>
    </source>
</evidence>
<sequence>MFLYCLFPCFLCCCLQPKPSRQHLKSNKGREGWYIDLWDMEFNSGKDMSQNVLAF</sequence>
<proteinExistence type="predicted"/>
<dbReference type="EMBL" id="CM047901">
    <property type="protein sequence ID" value="KAJ0098285.1"/>
    <property type="molecule type" value="Genomic_DNA"/>
</dbReference>
<dbReference type="Proteomes" id="UP001164250">
    <property type="component" value="Chromosome 5"/>
</dbReference>
<protein>
    <submittedName>
        <fullName evidence="1">Uncharacterized protein</fullName>
    </submittedName>
</protein>
<comment type="caution">
    <text evidence="1">The sequence shown here is derived from an EMBL/GenBank/DDBJ whole genome shotgun (WGS) entry which is preliminary data.</text>
</comment>
<organism evidence="1 2">
    <name type="scientific">Pistacia atlantica</name>
    <dbReference type="NCBI Taxonomy" id="434234"/>
    <lineage>
        <taxon>Eukaryota</taxon>
        <taxon>Viridiplantae</taxon>
        <taxon>Streptophyta</taxon>
        <taxon>Embryophyta</taxon>
        <taxon>Tracheophyta</taxon>
        <taxon>Spermatophyta</taxon>
        <taxon>Magnoliopsida</taxon>
        <taxon>eudicotyledons</taxon>
        <taxon>Gunneridae</taxon>
        <taxon>Pentapetalae</taxon>
        <taxon>rosids</taxon>
        <taxon>malvids</taxon>
        <taxon>Sapindales</taxon>
        <taxon>Anacardiaceae</taxon>
        <taxon>Pistacia</taxon>
    </lineage>
</organism>